<name>A0A2T0TCC3_9PSEU</name>
<keyword evidence="2" id="KW-1185">Reference proteome</keyword>
<sequence length="121" mass="12314">MDTDTAAPAATATAKCTRCGRKLTSAKSITDGYGRTCKAKIAAAAKTAAVATFKPAQVAKAEELIADGGIVAIRARRVFRVVSTDGASTYLTAPQACNCAAGLKAKHACYHRIAATILAAA</sequence>
<dbReference type="EMBL" id="PVTF01000003">
    <property type="protein sequence ID" value="PRY43317.1"/>
    <property type="molecule type" value="Genomic_DNA"/>
</dbReference>
<evidence type="ECO:0000313" key="1">
    <source>
        <dbReference type="EMBL" id="PRY43317.1"/>
    </source>
</evidence>
<protein>
    <recommendedName>
        <fullName evidence="3">SWIM-type domain-containing protein</fullName>
    </recommendedName>
</protein>
<dbReference type="InterPro" id="IPR046053">
    <property type="entry name" value="DUF6011"/>
</dbReference>
<dbReference type="Pfam" id="PF19474">
    <property type="entry name" value="DUF6011"/>
    <property type="match status" value="1"/>
</dbReference>
<accession>A0A2T0TCC3</accession>
<reference evidence="1 2" key="1">
    <citation type="submission" date="2018-03" db="EMBL/GenBank/DDBJ databases">
        <title>Genomic Encyclopedia of Archaeal and Bacterial Type Strains, Phase II (KMG-II): from individual species to whole genera.</title>
        <authorList>
            <person name="Goeker M."/>
        </authorList>
    </citation>
    <scope>NUCLEOTIDE SEQUENCE [LARGE SCALE GENOMIC DNA]</scope>
    <source>
        <strain evidence="1 2">DSM 44720</strain>
    </source>
</reference>
<organism evidence="1 2">
    <name type="scientific">Umezawaea tangerina</name>
    <dbReference type="NCBI Taxonomy" id="84725"/>
    <lineage>
        <taxon>Bacteria</taxon>
        <taxon>Bacillati</taxon>
        <taxon>Actinomycetota</taxon>
        <taxon>Actinomycetes</taxon>
        <taxon>Pseudonocardiales</taxon>
        <taxon>Pseudonocardiaceae</taxon>
        <taxon>Umezawaea</taxon>
    </lineage>
</organism>
<gene>
    <name evidence="1" type="ORF">CLV43_10357</name>
</gene>
<dbReference type="Proteomes" id="UP000239494">
    <property type="component" value="Unassembled WGS sequence"/>
</dbReference>
<proteinExistence type="predicted"/>
<dbReference type="RefSeq" id="WP_106186919.1">
    <property type="nucleotide sequence ID" value="NZ_PVTF01000003.1"/>
</dbReference>
<evidence type="ECO:0008006" key="3">
    <source>
        <dbReference type="Google" id="ProtNLM"/>
    </source>
</evidence>
<dbReference type="AlphaFoldDB" id="A0A2T0TCC3"/>
<comment type="caution">
    <text evidence="1">The sequence shown here is derived from an EMBL/GenBank/DDBJ whole genome shotgun (WGS) entry which is preliminary data.</text>
</comment>
<evidence type="ECO:0000313" key="2">
    <source>
        <dbReference type="Proteomes" id="UP000239494"/>
    </source>
</evidence>
<dbReference type="OrthoDB" id="3697992at2"/>